<comment type="caution">
    <text evidence="9">Lacks conserved residue(s) required for the propagation of feature annotation.</text>
</comment>
<evidence type="ECO:0000313" key="10">
    <source>
        <dbReference type="EMBL" id="CAP54598.1"/>
    </source>
</evidence>
<dbReference type="HAMAP" id="MF_00024">
    <property type="entry name" value="CobD_CbiB"/>
    <property type="match status" value="1"/>
</dbReference>
<comment type="subcellular location">
    <subcellularLocation>
        <location evidence="1 9">Cell membrane</location>
        <topology evidence="1 9">Multi-pass membrane protein</topology>
    </subcellularLocation>
</comment>
<evidence type="ECO:0000256" key="7">
    <source>
        <dbReference type="ARBA" id="ARBA00022989"/>
    </source>
</evidence>
<evidence type="ECO:0000256" key="5">
    <source>
        <dbReference type="ARBA" id="ARBA00022573"/>
    </source>
</evidence>
<dbReference type="GO" id="GO:0005886">
    <property type="term" value="C:plasma membrane"/>
    <property type="evidence" value="ECO:0007669"/>
    <property type="project" value="UniProtKB-SubCell"/>
</dbReference>
<keyword evidence="7 9" id="KW-1133">Transmembrane helix</keyword>
<evidence type="ECO:0000256" key="9">
    <source>
        <dbReference type="HAMAP-Rule" id="MF_00024"/>
    </source>
</evidence>
<dbReference type="InterPro" id="IPR004485">
    <property type="entry name" value="Cobalamin_biosynth_CobD/CbiB"/>
</dbReference>
<dbReference type="RefSeq" id="WP_012223222.1">
    <property type="nucleotide sequence ID" value="NC_010125.1"/>
</dbReference>
<comment type="function">
    <text evidence="9">Converts cobyric acid to cobinamide by the addition of aminopropanol on the F carboxylic group.</text>
</comment>
<evidence type="ECO:0000313" key="11">
    <source>
        <dbReference type="Proteomes" id="UP000001176"/>
    </source>
</evidence>
<evidence type="ECO:0000256" key="1">
    <source>
        <dbReference type="ARBA" id="ARBA00004651"/>
    </source>
</evidence>
<dbReference type="Proteomes" id="UP000001176">
    <property type="component" value="Chromosome"/>
</dbReference>
<keyword evidence="6 9" id="KW-0812">Transmembrane</keyword>
<dbReference type="AlphaFoldDB" id="A9H904"/>
<dbReference type="UniPathway" id="UPA00148"/>
<dbReference type="GO" id="GO:0048472">
    <property type="term" value="F:threonine-phosphate decarboxylase activity"/>
    <property type="evidence" value="ECO:0007669"/>
    <property type="project" value="InterPro"/>
</dbReference>
<dbReference type="PANTHER" id="PTHR34308:SF1">
    <property type="entry name" value="COBALAMIN BIOSYNTHESIS PROTEIN CBIB"/>
    <property type="match status" value="1"/>
</dbReference>
<accession>A9H904</accession>
<protein>
    <recommendedName>
        <fullName evidence="9">Cobalamin biosynthesis protein CobD</fullName>
    </recommendedName>
</protein>
<keyword evidence="8 9" id="KW-0472">Membrane</keyword>
<feature type="transmembrane region" description="Helical" evidence="9">
    <location>
        <begin position="66"/>
        <end position="85"/>
    </location>
</feature>
<feature type="transmembrane region" description="Helical" evidence="9">
    <location>
        <begin position="26"/>
        <end position="45"/>
    </location>
</feature>
<dbReference type="PANTHER" id="PTHR34308">
    <property type="entry name" value="COBALAMIN BIOSYNTHESIS PROTEIN CBIB"/>
    <property type="match status" value="1"/>
</dbReference>
<dbReference type="OrthoDB" id="9811967at2"/>
<gene>
    <name evidence="9 10" type="primary">cobD</name>
    <name evidence="10" type="ordered locus">GDI0655</name>
</gene>
<dbReference type="Pfam" id="PF03186">
    <property type="entry name" value="CobD_Cbib"/>
    <property type="match status" value="1"/>
</dbReference>
<dbReference type="GO" id="GO:0009236">
    <property type="term" value="P:cobalamin biosynthetic process"/>
    <property type="evidence" value="ECO:0007669"/>
    <property type="project" value="UniProtKB-UniRule"/>
</dbReference>
<evidence type="ECO:0000256" key="6">
    <source>
        <dbReference type="ARBA" id="ARBA00022692"/>
    </source>
</evidence>
<keyword evidence="4 9" id="KW-1003">Cell membrane</keyword>
<organism evidence="10 11">
    <name type="scientific">Gluconacetobacter diazotrophicus (strain ATCC 49037 / DSM 5601 / CCUG 37298 / CIP 103539 / LMG 7603 / PAl5)</name>
    <dbReference type="NCBI Taxonomy" id="272568"/>
    <lineage>
        <taxon>Bacteria</taxon>
        <taxon>Pseudomonadati</taxon>
        <taxon>Pseudomonadota</taxon>
        <taxon>Alphaproteobacteria</taxon>
        <taxon>Acetobacterales</taxon>
        <taxon>Acetobacteraceae</taxon>
        <taxon>Gluconacetobacter</taxon>
    </lineage>
</organism>
<reference evidence="10 11" key="1">
    <citation type="journal article" date="2009" name="BMC Genomics">
        <title>Complete genome sequence of the sugarcane nitrogen-fixing endophyte Gluconacetobacter diazotrophicus Pal5.</title>
        <authorList>
            <person name="Bertalan M."/>
            <person name="Albano R."/>
            <person name="Padua V."/>
            <person name="Rouws L."/>
            <person name="Rojas C."/>
            <person name="Hemerly A."/>
            <person name="Teixeira K."/>
            <person name="Schwab S."/>
            <person name="Araujo J."/>
            <person name="Oliveira A."/>
            <person name="Franca L."/>
            <person name="Magalhaes V."/>
            <person name="Alqueres S."/>
            <person name="Cardoso A."/>
            <person name="Almeida W."/>
            <person name="Loureiro M.M."/>
            <person name="Nogueira E."/>
            <person name="Cidade D."/>
            <person name="Oliveira D."/>
            <person name="Simao T."/>
            <person name="Macedo J."/>
            <person name="Valadao A."/>
            <person name="Dreschsel M."/>
            <person name="Freitas F."/>
            <person name="Vidal M."/>
            <person name="Guedes H."/>
            <person name="Rodrigues E."/>
            <person name="Meneses C."/>
            <person name="Brioso P."/>
            <person name="Pozzer L."/>
            <person name="Figueiredo D."/>
            <person name="Montano H."/>
            <person name="Junior J."/>
            <person name="Filho G."/>
            <person name="Flores V."/>
            <person name="Ferreira B."/>
            <person name="Branco A."/>
            <person name="Gonzalez P."/>
            <person name="Guillobel H."/>
            <person name="Lemos M."/>
            <person name="Seibel L."/>
            <person name="Macedo J."/>
            <person name="Alves-Ferreira M."/>
            <person name="Sachetto-Martins G."/>
            <person name="Coelho A."/>
            <person name="Santos E."/>
            <person name="Amaral G."/>
            <person name="Neves A."/>
            <person name="Pacheco A.B."/>
            <person name="Carvalho D."/>
            <person name="Lery L."/>
            <person name="Bisch P."/>
            <person name="Rossle S.C."/>
            <person name="Urmenyi T."/>
            <person name="Kruger W.V."/>
            <person name="Martins O."/>
            <person name="Baldani J.I."/>
            <person name="Ferreira P.C."/>
        </authorList>
    </citation>
    <scope>NUCLEOTIDE SEQUENCE [LARGE SCALE GENOMIC DNA]</scope>
    <source>
        <strain evidence="11">ATCC 49037 / DSM 5601 / CCUG 37298 / CIP 103539 / LMG 7603 / PAl5</strain>
    </source>
</reference>
<keyword evidence="11" id="KW-1185">Reference proteome</keyword>
<sequence length="328" mass="34266">MPDASLSATLSVAALAAVIEWRVGYPAPVFAWIGHPVMWIGALIGRLDRLGNRPGWSSPGCRAAGFAALAIVVAVPVGLACGAVWLMDRVLPRGLAILLQAVAAGTLVAQRSLHDHVADVGTGLRGGGLAGGRAAVGRIVGRDTAGLDRAGIVRAAIESLAENFSDGVVAPLLWTALLGLPGAVFYKAVNTADSMIGHLTPRHAAFGFAAARLDDGINLPASRLSALWIFLAAPRARRGAVWRALRDDARHHRSPNAGWPEAAMAGALGLRLAGPRLYGGVRVQDAWMGDGTPDADIGHLDRALVLYRRACLIERIVIVALAVYITVL</sequence>
<comment type="pathway">
    <text evidence="2 9">Cofactor biosynthesis; adenosylcobalamin biosynthesis.</text>
</comment>
<evidence type="ECO:0000256" key="8">
    <source>
        <dbReference type="ARBA" id="ARBA00023136"/>
    </source>
</evidence>
<dbReference type="KEGG" id="gdi:GDI0655"/>
<dbReference type="EMBL" id="AM889285">
    <property type="protein sequence ID" value="CAP54598.1"/>
    <property type="molecule type" value="Genomic_DNA"/>
</dbReference>
<dbReference type="GO" id="GO:0015420">
    <property type="term" value="F:ABC-type vitamin B12 transporter activity"/>
    <property type="evidence" value="ECO:0007669"/>
    <property type="project" value="UniProtKB-UniRule"/>
</dbReference>
<name>A9H904_GLUDA</name>
<dbReference type="NCBIfam" id="TIGR00380">
    <property type="entry name" value="cobal_cbiB"/>
    <property type="match status" value="1"/>
</dbReference>
<proteinExistence type="inferred from homology"/>
<evidence type="ECO:0000256" key="4">
    <source>
        <dbReference type="ARBA" id="ARBA00022475"/>
    </source>
</evidence>
<evidence type="ECO:0000256" key="3">
    <source>
        <dbReference type="ARBA" id="ARBA00006263"/>
    </source>
</evidence>
<keyword evidence="5 9" id="KW-0169">Cobalamin biosynthesis</keyword>
<evidence type="ECO:0000256" key="2">
    <source>
        <dbReference type="ARBA" id="ARBA00004953"/>
    </source>
</evidence>
<comment type="similarity">
    <text evidence="3 9">Belongs to the CobD/CbiB family.</text>
</comment>